<evidence type="ECO:0000256" key="3">
    <source>
        <dbReference type="ARBA" id="ARBA00022729"/>
    </source>
</evidence>
<dbReference type="InterPro" id="IPR000259">
    <property type="entry name" value="Adhesion_dom_fimbrial"/>
</dbReference>
<evidence type="ECO:0000256" key="5">
    <source>
        <dbReference type="SAM" id="SignalP"/>
    </source>
</evidence>
<name>A0A5E6U6K4_PSEFL</name>
<sequence precursor="true">MKTSQLALCLGLAASLAGTSAFATTGTVNFEGSITASTCPIEVINPGDNLVGMPVKMGSVSAARFIAIGHEELGAQFGLRISGAPGCGITATSKAKVTFNGFPDPTDADYFQVTPGAQGAKGVAIAIKDTSGTAIAPGGTSVEYKLNETGHSDLLFNALYRSTEAMVTQGTASAAVQFSVDIY</sequence>
<evidence type="ECO:0000256" key="2">
    <source>
        <dbReference type="ARBA" id="ARBA00006671"/>
    </source>
</evidence>
<dbReference type="Pfam" id="PF00419">
    <property type="entry name" value="Fimbrial"/>
    <property type="match status" value="1"/>
</dbReference>
<dbReference type="Proteomes" id="UP000325607">
    <property type="component" value="Unassembled WGS sequence"/>
</dbReference>
<feature type="signal peptide" evidence="5">
    <location>
        <begin position="1"/>
        <end position="23"/>
    </location>
</feature>
<dbReference type="RefSeq" id="WP_150581224.1">
    <property type="nucleotide sequence ID" value="NZ_CABVGX010000023.1"/>
</dbReference>
<evidence type="ECO:0000313" key="7">
    <source>
        <dbReference type="EMBL" id="VVM96845.1"/>
    </source>
</evidence>
<dbReference type="EMBL" id="CABVGX010000023">
    <property type="protein sequence ID" value="VVM96845.1"/>
    <property type="molecule type" value="Genomic_DNA"/>
</dbReference>
<dbReference type="Gene3D" id="2.60.40.1090">
    <property type="entry name" value="Fimbrial-type adhesion domain"/>
    <property type="match status" value="1"/>
</dbReference>
<dbReference type="InterPro" id="IPR050263">
    <property type="entry name" value="Bact_Fimbrial_Adh_Pro"/>
</dbReference>
<feature type="chain" id="PRO_5022689717" evidence="5">
    <location>
        <begin position="24"/>
        <end position="183"/>
    </location>
</feature>
<dbReference type="InterPro" id="IPR036937">
    <property type="entry name" value="Adhesion_dom_fimbrial_sf"/>
</dbReference>
<accession>A0A5E6U6K4</accession>
<evidence type="ECO:0000259" key="6">
    <source>
        <dbReference type="Pfam" id="PF00419"/>
    </source>
</evidence>
<gene>
    <name evidence="7" type="primary">lpfA</name>
    <name evidence="7" type="ORF">PS645_03084</name>
</gene>
<dbReference type="PANTHER" id="PTHR33420:SF12">
    <property type="entry name" value="FIMBRIN-LIKE PROTEIN FIMI-RELATED"/>
    <property type="match status" value="1"/>
</dbReference>
<proteinExistence type="inferred from homology"/>
<organism evidence="7 8">
    <name type="scientific">Pseudomonas fluorescens</name>
    <dbReference type="NCBI Taxonomy" id="294"/>
    <lineage>
        <taxon>Bacteria</taxon>
        <taxon>Pseudomonadati</taxon>
        <taxon>Pseudomonadota</taxon>
        <taxon>Gammaproteobacteria</taxon>
        <taxon>Pseudomonadales</taxon>
        <taxon>Pseudomonadaceae</taxon>
        <taxon>Pseudomonas</taxon>
    </lineage>
</organism>
<comment type="similarity">
    <text evidence="2">Belongs to the fimbrial protein family.</text>
</comment>
<dbReference type="GO" id="GO:0009289">
    <property type="term" value="C:pilus"/>
    <property type="evidence" value="ECO:0007669"/>
    <property type="project" value="UniProtKB-SubCell"/>
</dbReference>
<reference evidence="7 8" key="1">
    <citation type="submission" date="2019-09" db="EMBL/GenBank/DDBJ databases">
        <authorList>
            <person name="Chandra G."/>
            <person name="Truman W A."/>
        </authorList>
    </citation>
    <scope>NUCLEOTIDE SEQUENCE [LARGE SCALE GENOMIC DNA]</scope>
    <source>
        <strain evidence="7">PS645</strain>
    </source>
</reference>
<dbReference type="PANTHER" id="PTHR33420">
    <property type="entry name" value="FIMBRIAL SUBUNIT ELFA-RELATED"/>
    <property type="match status" value="1"/>
</dbReference>
<dbReference type="OrthoDB" id="7031916at2"/>
<comment type="subcellular location">
    <subcellularLocation>
        <location evidence="1">Fimbrium</location>
    </subcellularLocation>
</comment>
<dbReference type="AlphaFoldDB" id="A0A5E6U6K4"/>
<dbReference type="InterPro" id="IPR008966">
    <property type="entry name" value="Adhesion_dom_sf"/>
</dbReference>
<dbReference type="SUPFAM" id="SSF49401">
    <property type="entry name" value="Bacterial adhesins"/>
    <property type="match status" value="1"/>
</dbReference>
<evidence type="ECO:0000256" key="4">
    <source>
        <dbReference type="ARBA" id="ARBA00023263"/>
    </source>
</evidence>
<keyword evidence="3 5" id="KW-0732">Signal</keyword>
<evidence type="ECO:0000256" key="1">
    <source>
        <dbReference type="ARBA" id="ARBA00004561"/>
    </source>
</evidence>
<evidence type="ECO:0000313" key="8">
    <source>
        <dbReference type="Proteomes" id="UP000325607"/>
    </source>
</evidence>
<feature type="domain" description="Fimbrial-type adhesion" evidence="6">
    <location>
        <begin position="29"/>
        <end position="182"/>
    </location>
</feature>
<keyword evidence="4" id="KW-0281">Fimbrium</keyword>
<protein>
    <submittedName>
        <fullName evidence="7">Putative major fimbrial subunit LpfA</fullName>
    </submittedName>
</protein>
<dbReference type="GO" id="GO:0043709">
    <property type="term" value="P:cell adhesion involved in single-species biofilm formation"/>
    <property type="evidence" value="ECO:0007669"/>
    <property type="project" value="TreeGrafter"/>
</dbReference>